<organism evidence="1">
    <name type="scientific">viral metagenome</name>
    <dbReference type="NCBI Taxonomy" id="1070528"/>
    <lineage>
        <taxon>unclassified sequences</taxon>
        <taxon>metagenomes</taxon>
        <taxon>organismal metagenomes</taxon>
    </lineage>
</organism>
<protein>
    <submittedName>
        <fullName evidence="1">Uncharacterized protein</fullName>
    </submittedName>
</protein>
<name>A0A6H1ZM27_9ZZZZ</name>
<reference evidence="1" key="1">
    <citation type="submission" date="2020-03" db="EMBL/GenBank/DDBJ databases">
        <title>The deep terrestrial virosphere.</title>
        <authorList>
            <person name="Holmfeldt K."/>
            <person name="Nilsson E."/>
            <person name="Simone D."/>
            <person name="Lopez-Fernandez M."/>
            <person name="Wu X."/>
            <person name="de Brujin I."/>
            <person name="Lundin D."/>
            <person name="Andersson A."/>
            <person name="Bertilsson S."/>
            <person name="Dopson M."/>
        </authorList>
    </citation>
    <scope>NUCLEOTIDE SEQUENCE</scope>
    <source>
        <strain evidence="1">TM448A00980</strain>
    </source>
</reference>
<accession>A0A6H1ZM27</accession>
<gene>
    <name evidence="1" type="ORF">TM448A00980_0012</name>
</gene>
<dbReference type="EMBL" id="MT144088">
    <property type="protein sequence ID" value="QJA48519.1"/>
    <property type="molecule type" value="Genomic_DNA"/>
</dbReference>
<dbReference type="AlphaFoldDB" id="A0A6H1ZM27"/>
<sequence length="68" mass="7997">MNWIVFDKHTKAMGKELKILEQLVRENTDLGCCLIMFRVEAGLMRIRNEYSAINHIRSIIQETNFAEN</sequence>
<evidence type="ECO:0000313" key="1">
    <source>
        <dbReference type="EMBL" id="QJA48519.1"/>
    </source>
</evidence>
<proteinExistence type="predicted"/>